<keyword evidence="2" id="KW-1185">Reference proteome</keyword>
<organism evidence="2 3">
    <name type="scientific">Juglans regia</name>
    <name type="common">English walnut</name>
    <dbReference type="NCBI Taxonomy" id="51240"/>
    <lineage>
        <taxon>Eukaryota</taxon>
        <taxon>Viridiplantae</taxon>
        <taxon>Streptophyta</taxon>
        <taxon>Embryophyta</taxon>
        <taxon>Tracheophyta</taxon>
        <taxon>Spermatophyta</taxon>
        <taxon>Magnoliopsida</taxon>
        <taxon>eudicotyledons</taxon>
        <taxon>Gunneridae</taxon>
        <taxon>Pentapetalae</taxon>
        <taxon>rosids</taxon>
        <taxon>fabids</taxon>
        <taxon>Fagales</taxon>
        <taxon>Juglandaceae</taxon>
        <taxon>Juglans</taxon>
    </lineage>
</organism>
<evidence type="ECO:0000256" key="1">
    <source>
        <dbReference type="SAM" id="MobiDB-lite"/>
    </source>
</evidence>
<reference evidence="3" key="1">
    <citation type="submission" date="2025-08" db="UniProtKB">
        <authorList>
            <consortium name="RefSeq"/>
        </authorList>
    </citation>
    <scope>IDENTIFICATION</scope>
    <source>
        <tissue evidence="3">Leaves</tissue>
    </source>
</reference>
<accession>A0A2I4HN44</accession>
<feature type="compositionally biased region" description="Polar residues" evidence="1">
    <location>
        <begin position="99"/>
        <end position="110"/>
    </location>
</feature>
<feature type="compositionally biased region" description="Basic residues" evidence="1">
    <location>
        <begin position="142"/>
        <end position="151"/>
    </location>
</feature>
<dbReference type="Gramene" id="Jr01_20480_p1">
    <property type="protein sequence ID" value="cds.Jr01_20480_p1"/>
    <property type="gene ID" value="Jr01_20480"/>
</dbReference>
<protein>
    <submittedName>
        <fullName evidence="3">Uncharacterized protein LOC109019680</fullName>
    </submittedName>
</protein>
<feature type="compositionally biased region" description="Basic and acidic residues" evidence="1">
    <location>
        <begin position="118"/>
        <end position="132"/>
    </location>
</feature>
<dbReference type="PANTHER" id="PTHR33871">
    <property type="entry name" value="OS05G0503100 PROTEIN-RELATED"/>
    <property type="match status" value="1"/>
</dbReference>
<feature type="region of interest" description="Disordered" evidence="1">
    <location>
        <begin position="99"/>
        <end position="247"/>
    </location>
</feature>
<evidence type="ECO:0000313" key="3">
    <source>
        <dbReference type="RefSeq" id="XP_018857575.1"/>
    </source>
</evidence>
<dbReference type="RefSeq" id="XP_018857575.1">
    <property type="nucleotide sequence ID" value="XM_019002030.1"/>
</dbReference>
<name>A0A2I4HN44_JUGRE</name>
<proteinExistence type="predicted"/>
<evidence type="ECO:0000313" key="2">
    <source>
        <dbReference type="Proteomes" id="UP000235220"/>
    </source>
</evidence>
<sequence length="262" mass="28871">MGCCTSTTRSQPDQKTGLFHQKFQEKSPVPVSEQSHVRDLRSPPQPPVEEEFVKEVLSETPVVSKRQNPIPAEEKETQFPIETKGLCLIHEAEREEVSEFSQISESFSLSTTTTTTITDKKEEDEAISKRSIEVGQNVLHRAQTRGPRKRPNTTDLASRRVIPTKGSSEVRTRRLDVRTAGARRDPGEGPGRRSRSPATRTTSGVGRSPGKGTGRTCGQSLESGVESKQSTGAEEELKEGNLQVGNESLENPLVSLECFIFL</sequence>
<feature type="compositionally biased region" description="Polar residues" evidence="1">
    <location>
        <begin position="1"/>
        <end position="14"/>
    </location>
</feature>
<dbReference type="KEGG" id="jre:109019680"/>
<feature type="region of interest" description="Disordered" evidence="1">
    <location>
        <begin position="1"/>
        <end position="48"/>
    </location>
</feature>
<dbReference type="GeneID" id="109019680"/>
<dbReference type="AlphaFoldDB" id="A0A2I4HN44"/>
<feature type="compositionally biased region" description="Polar residues" evidence="1">
    <location>
        <begin position="216"/>
        <end position="232"/>
    </location>
</feature>
<feature type="compositionally biased region" description="Basic and acidic residues" evidence="1">
    <location>
        <begin position="168"/>
        <end position="191"/>
    </location>
</feature>
<dbReference type="PANTHER" id="PTHR33871:SF20">
    <property type="entry name" value="CALMODULIN-BINDING DOMAIN-CONTAINING PROTEIN"/>
    <property type="match status" value="1"/>
</dbReference>
<dbReference type="OrthoDB" id="1922230at2759"/>
<gene>
    <name evidence="3" type="primary">LOC109019680</name>
</gene>
<dbReference type="Proteomes" id="UP000235220">
    <property type="component" value="Chromosome 1"/>
</dbReference>